<comment type="caution">
    <text evidence="2">The sequence shown here is derived from an EMBL/GenBank/DDBJ whole genome shotgun (WGS) entry which is preliminary data.</text>
</comment>
<evidence type="ECO:0000313" key="2">
    <source>
        <dbReference type="EMBL" id="KLJ13342.1"/>
    </source>
</evidence>
<feature type="region of interest" description="Disordered" evidence="1">
    <location>
        <begin position="47"/>
        <end position="75"/>
    </location>
</feature>
<evidence type="ECO:0000256" key="1">
    <source>
        <dbReference type="SAM" id="MobiDB-lite"/>
    </source>
</evidence>
<accession>A0A0H1BQN8</accession>
<keyword evidence="3" id="KW-1185">Reference proteome</keyword>
<name>A0A0H1BQN8_9EURO</name>
<gene>
    <name evidence="2" type="ORF">EMPG_11717</name>
</gene>
<dbReference type="EMBL" id="LDEV01000395">
    <property type="protein sequence ID" value="KLJ13342.1"/>
    <property type="molecule type" value="Genomic_DNA"/>
</dbReference>
<sequence length="75" mass="7983">MSSSRPTHAPPGATSPESHEANAFTAAQMSVLEQMFTRILDRVNASTQNNGQASNTQTAWITEHGIGIDPTKGTE</sequence>
<dbReference type="Proteomes" id="UP000053573">
    <property type="component" value="Unassembled WGS sequence"/>
</dbReference>
<reference evidence="3" key="1">
    <citation type="journal article" date="2015" name="PLoS Genet.">
        <title>The dynamic genome and transcriptome of the human fungal pathogen Blastomyces and close relative Emmonsia.</title>
        <authorList>
            <person name="Munoz J.F."/>
            <person name="Gauthier G.M."/>
            <person name="Desjardins C.A."/>
            <person name="Gallo J.E."/>
            <person name="Holder J."/>
            <person name="Sullivan T.D."/>
            <person name="Marty A.J."/>
            <person name="Carmen J.C."/>
            <person name="Chen Z."/>
            <person name="Ding L."/>
            <person name="Gujja S."/>
            <person name="Magrini V."/>
            <person name="Misas E."/>
            <person name="Mitreva M."/>
            <person name="Priest M."/>
            <person name="Saif S."/>
            <person name="Whiston E.A."/>
            <person name="Young S."/>
            <person name="Zeng Q."/>
            <person name="Goldman W.E."/>
            <person name="Mardis E.R."/>
            <person name="Taylor J.W."/>
            <person name="McEwen J.G."/>
            <person name="Clay O.K."/>
            <person name="Klein B.S."/>
            <person name="Cuomo C.A."/>
        </authorList>
    </citation>
    <scope>NUCLEOTIDE SEQUENCE [LARGE SCALE GENOMIC DNA]</scope>
    <source>
        <strain evidence="3">UAMH 139</strain>
    </source>
</reference>
<protein>
    <submittedName>
        <fullName evidence="2">Uncharacterized protein</fullName>
    </submittedName>
</protein>
<dbReference type="AlphaFoldDB" id="A0A0H1BQN8"/>
<feature type="compositionally biased region" description="Polar residues" evidence="1">
    <location>
        <begin position="47"/>
        <end position="60"/>
    </location>
</feature>
<evidence type="ECO:0000313" key="3">
    <source>
        <dbReference type="Proteomes" id="UP000053573"/>
    </source>
</evidence>
<feature type="region of interest" description="Disordered" evidence="1">
    <location>
        <begin position="1"/>
        <end position="22"/>
    </location>
</feature>
<organism evidence="2 3">
    <name type="scientific">Blastomyces silverae</name>
    <dbReference type="NCBI Taxonomy" id="2060906"/>
    <lineage>
        <taxon>Eukaryota</taxon>
        <taxon>Fungi</taxon>
        <taxon>Dikarya</taxon>
        <taxon>Ascomycota</taxon>
        <taxon>Pezizomycotina</taxon>
        <taxon>Eurotiomycetes</taxon>
        <taxon>Eurotiomycetidae</taxon>
        <taxon>Onygenales</taxon>
        <taxon>Ajellomycetaceae</taxon>
        <taxon>Blastomyces</taxon>
    </lineage>
</organism>
<proteinExistence type="predicted"/>